<gene>
    <name evidence="1" type="ORF">VTJ49DRAFT_2577</name>
</gene>
<keyword evidence="2" id="KW-1185">Reference proteome</keyword>
<dbReference type="Proteomes" id="UP001583172">
    <property type="component" value="Unassembled WGS sequence"/>
</dbReference>
<sequence length="474" mass="52903">MPVQATPLNFLTSMLPSSRPFESKIVHLELANNAVIPIHHAVLLRYNPTVSRLITKNDTTSGSGDRMALNLTKFPRPAGHTVVNFLYTGSYEVLYPIDDADSGAIKVTDMKLRFEIYALSRILGLGRVSDNASVDIKMMAAEADDPNFVVDAIRAAYPGDRDKSFEDKINRFREDARRPSARLGYSSLLDIALRRMIDAYAEAMTKLSFTATAGALADTELLADHFSVTVASSKEPTESMMDGDRTESNFEPSPYNDKIVHLKFADDAILTAYHAILVRNEDIAQLITMEEFKIVSDLDSDGNTPVCYDRMIIDFTPFSPPADHALVDYIYRGSYGFPNKINTGTNPQPDQMADLVLRLEAYALARRARVYGLARDIEDAIERVTVFELGVMVLRDAILAAFSKFHGKDPELEKKLEELAVEFKLTGRYSTPGMTSSRWPMVRQDMLMIANGRLEEMMRAYADAVERLVAPADL</sequence>
<evidence type="ECO:0008006" key="3">
    <source>
        <dbReference type="Google" id="ProtNLM"/>
    </source>
</evidence>
<comment type="caution">
    <text evidence="1">The sequence shown here is derived from an EMBL/GenBank/DDBJ whole genome shotgun (WGS) entry which is preliminary data.</text>
</comment>
<reference evidence="1 2" key="1">
    <citation type="journal article" date="2024" name="Commun. Biol.">
        <title>Comparative genomic analysis of thermophilic fungi reveals convergent evolutionary adaptations and gene losses.</title>
        <authorList>
            <person name="Steindorff A.S."/>
            <person name="Aguilar-Pontes M.V."/>
            <person name="Robinson A.J."/>
            <person name="Andreopoulos B."/>
            <person name="LaButti K."/>
            <person name="Kuo A."/>
            <person name="Mondo S."/>
            <person name="Riley R."/>
            <person name="Otillar R."/>
            <person name="Haridas S."/>
            <person name="Lipzen A."/>
            <person name="Grimwood J."/>
            <person name="Schmutz J."/>
            <person name="Clum A."/>
            <person name="Reid I.D."/>
            <person name="Moisan M.C."/>
            <person name="Butler G."/>
            <person name="Nguyen T.T.M."/>
            <person name="Dewar K."/>
            <person name="Conant G."/>
            <person name="Drula E."/>
            <person name="Henrissat B."/>
            <person name="Hansel C."/>
            <person name="Singer S."/>
            <person name="Hutchinson M.I."/>
            <person name="de Vries R.P."/>
            <person name="Natvig D.O."/>
            <person name="Powell A.J."/>
            <person name="Tsang A."/>
            <person name="Grigoriev I.V."/>
        </authorList>
    </citation>
    <scope>NUCLEOTIDE SEQUENCE [LARGE SCALE GENOMIC DNA]</scope>
    <source>
        <strain evidence="1 2">CBS 620.91</strain>
    </source>
</reference>
<name>A0ABR3VN50_HUMIN</name>
<organism evidence="1 2">
    <name type="scientific">Humicola insolens</name>
    <name type="common">Soft-rot fungus</name>
    <dbReference type="NCBI Taxonomy" id="85995"/>
    <lineage>
        <taxon>Eukaryota</taxon>
        <taxon>Fungi</taxon>
        <taxon>Dikarya</taxon>
        <taxon>Ascomycota</taxon>
        <taxon>Pezizomycotina</taxon>
        <taxon>Sordariomycetes</taxon>
        <taxon>Sordariomycetidae</taxon>
        <taxon>Sordariales</taxon>
        <taxon>Chaetomiaceae</taxon>
        <taxon>Mycothermus</taxon>
    </lineage>
</organism>
<evidence type="ECO:0000313" key="2">
    <source>
        <dbReference type="Proteomes" id="UP001583172"/>
    </source>
</evidence>
<accession>A0ABR3VN50</accession>
<dbReference type="EMBL" id="JAZGSY010000021">
    <property type="protein sequence ID" value="KAL1843246.1"/>
    <property type="molecule type" value="Genomic_DNA"/>
</dbReference>
<proteinExistence type="predicted"/>
<protein>
    <recommendedName>
        <fullName evidence="3">BTB domain-containing protein</fullName>
    </recommendedName>
</protein>
<evidence type="ECO:0000313" key="1">
    <source>
        <dbReference type="EMBL" id="KAL1843246.1"/>
    </source>
</evidence>